<dbReference type="STRING" id="244447.ENSCSEP00000006069"/>
<protein>
    <submittedName>
        <fullName evidence="1">Uncharacterized LOC103386019</fullName>
    </submittedName>
</protein>
<name>A0A3P8V0R9_CYNSE</name>
<reference evidence="1" key="2">
    <citation type="submission" date="2025-05" db="UniProtKB">
        <authorList>
            <consortium name="Ensembl"/>
        </authorList>
    </citation>
    <scope>IDENTIFICATION</scope>
</reference>
<dbReference type="RefSeq" id="XP_008318315.1">
    <property type="nucleotide sequence ID" value="XM_008320093.3"/>
</dbReference>
<organism evidence="1 2">
    <name type="scientific">Cynoglossus semilaevis</name>
    <name type="common">Tongue sole</name>
    <dbReference type="NCBI Taxonomy" id="244447"/>
    <lineage>
        <taxon>Eukaryota</taxon>
        <taxon>Metazoa</taxon>
        <taxon>Chordata</taxon>
        <taxon>Craniata</taxon>
        <taxon>Vertebrata</taxon>
        <taxon>Euteleostomi</taxon>
        <taxon>Actinopterygii</taxon>
        <taxon>Neopterygii</taxon>
        <taxon>Teleostei</taxon>
        <taxon>Neoteleostei</taxon>
        <taxon>Acanthomorphata</taxon>
        <taxon>Carangaria</taxon>
        <taxon>Pleuronectiformes</taxon>
        <taxon>Pleuronectoidei</taxon>
        <taxon>Cynoglossidae</taxon>
        <taxon>Cynoglossinae</taxon>
        <taxon>Cynoglossus</taxon>
    </lineage>
</organism>
<evidence type="ECO:0000313" key="2">
    <source>
        <dbReference type="Proteomes" id="UP000265120"/>
    </source>
</evidence>
<dbReference type="PANTHER" id="PTHR15249">
    <property type="entry name" value="TRAF FAMILY MEMBER-ASSOCIATED NF-KAPPA-B ACTIVATOR"/>
    <property type="match status" value="1"/>
</dbReference>
<dbReference type="Ensembl" id="ENSCSET00000006135.1">
    <property type="protein sequence ID" value="ENSCSEP00000006070.1"/>
    <property type="gene ID" value="ENSCSEG00000003914.1"/>
</dbReference>
<dbReference type="RefSeq" id="XP_024915999.1">
    <property type="nucleotide sequence ID" value="XM_025060231.1"/>
</dbReference>
<dbReference type="Ensembl" id="ENSCSET00000006134.1">
    <property type="protein sequence ID" value="ENSCSEP00000006069.1"/>
    <property type="gene ID" value="ENSCSEG00000003914.1"/>
</dbReference>
<dbReference type="GeneTree" id="ENSGT00670000099474"/>
<proteinExistence type="predicted"/>
<dbReference type="Proteomes" id="UP000265120">
    <property type="component" value="Chromosome 11"/>
</dbReference>
<evidence type="ECO:0000313" key="1">
    <source>
        <dbReference type="Ensembl" id="ENSCSEP00000006070.1"/>
    </source>
</evidence>
<reference evidence="1 2" key="1">
    <citation type="journal article" date="2014" name="Nat. Genet.">
        <title>Whole-genome sequence of a flatfish provides insights into ZW sex chromosome evolution and adaptation to a benthic lifestyle.</title>
        <authorList>
            <person name="Chen S."/>
            <person name="Zhang G."/>
            <person name="Shao C."/>
            <person name="Huang Q."/>
            <person name="Liu G."/>
            <person name="Zhang P."/>
            <person name="Song W."/>
            <person name="An N."/>
            <person name="Chalopin D."/>
            <person name="Volff J.N."/>
            <person name="Hong Y."/>
            <person name="Li Q."/>
            <person name="Sha Z."/>
            <person name="Zhou H."/>
            <person name="Xie M."/>
            <person name="Yu Q."/>
            <person name="Liu Y."/>
            <person name="Xiang H."/>
            <person name="Wang N."/>
            <person name="Wu K."/>
            <person name="Yang C."/>
            <person name="Zhou Q."/>
            <person name="Liao X."/>
            <person name="Yang L."/>
            <person name="Hu Q."/>
            <person name="Zhang J."/>
            <person name="Meng L."/>
            <person name="Jin L."/>
            <person name="Tian Y."/>
            <person name="Lian J."/>
            <person name="Yang J."/>
            <person name="Miao G."/>
            <person name="Liu S."/>
            <person name="Liang Z."/>
            <person name="Yan F."/>
            <person name="Li Y."/>
            <person name="Sun B."/>
            <person name="Zhang H."/>
            <person name="Zhang J."/>
            <person name="Zhu Y."/>
            <person name="Du M."/>
            <person name="Zhao Y."/>
            <person name="Schartl M."/>
            <person name="Tang Q."/>
            <person name="Wang J."/>
        </authorList>
    </citation>
    <scope>NUCLEOTIDE SEQUENCE</scope>
</reference>
<dbReference type="RefSeq" id="XP_008318313.1">
    <property type="nucleotide sequence ID" value="XM_008320091.3"/>
</dbReference>
<dbReference type="GO" id="GO:0043124">
    <property type="term" value="P:negative regulation of canonical NF-kappaB signal transduction"/>
    <property type="evidence" value="ECO:0007669"/>
    <property type="project" value="InterPro"/>
</dbReference>
<sequence>MEEAYTELYQQFLRLRSLCLKQAALLNQLTTALQKQKDINVLNNDLSHLTSIPVQCTQELPVYFHKKPQPLSAASHNSEAQCHLNGFCQKAGTVSDVLAEDMSKLSMDWPQWREECKKLEQWRAPLPSKWKGACFSDSKTSGQAVQTCSDRTLHTAKMPMSDSPSHLTDFLSQSGGLLMSDVSLQSHVCDFCQAVFPGDTTTKGEFLRHLHTHIT</sequence>
<dbReference type="GeneID" id="103386019"/>
<dbReference type="Ensembl" id="ENSCSET00000006136.1">
    <property type="protein sequence ID" value="ENSCSEP00000006071.1"/>
    <property type="gene ID" value="ENSCSEG00000003914.1"/>
</dbReference>
<accession>A0A3P8V0R9</accession>
<dbReference type="InterPro" id="IPR039669">
    <property type="entry name" value="TANK"/>
</dbReference>
<dbReference type="KEGG" id="csem:103386019"/>
<dbReference type="PANTHER" id="PTHR15249:SF0">
    <property type="entry name" value="TRAF FAMILY MEMBER-ASSOCIATED NF-KAPPA-B ACTIVATOR"/>
    <property type="match status" value="1"/>
</dbReference>
<dbReference type="OMA" id="CDFCQAV"/>
<dbReference type="OrthoDB" id="8769224at2759"/>
<dbReference type="AlphaFoldDB" id="A0A3P8V0R9"/>
<keyword evidence="2" id="KW-1185">Reference proteome</keyword>